<dbReference type="Pfam" id="PF22675">
    <property type="entry name" value="KH-I_KHDC4-BBP"/>
    <property type="match status" value="1"/>
</dbReference>
<sequence>MVEESGCRVPTDDSTANSDISTSQSRQRRKRKWDQPAESLVSAGVPVSDAVQLGNVGSLLGISLPGAASVSGALLTNPQVATVPPLFLLPSMPQNTAVVVPKLNQPKAQDELIIAREIVINDAESSVRYKLTKRQTQEEIQKFTGAVVITRGKYRPPNAPPDGEKPLYLHISAAAQLKDTAERILAVDRAAAMVDEMLKQGHSSQPASSILHMPAVSGVKALSTCVFLGFDTDPTLNIAARIRGPNDQYISHIMNETGVTVVLRGRGSGNCESQSTGELQQPLHLFLSASNPKGLEDAKRLSENLLDTISLECGASRASSCKVYNAVPPPQTLAGAHTAAIEHKLNTSPVTGLMLPTMSSTPSIPASLVSVSGVATICSQGTVSQYGAMLTCGQPQPSVAGYSQPFVMGGTSYSGYGGIYPQATALQQVAQVLRQPPSPIPSTISPTTSIANAAPNSGMNIIAEKEKRPSQKRKFQEIPVGSKGPAKLQQGSELSKSGKSLLADLGVRNISTMPAPKKLVHPSSNGMPPPPPRAMPPPPPPPKFTSSTSAARLQDKNNSWNKTMSDAVPDTLVKLMEYGEEDDDPEETDEESPNGKSSVMAVRKPFWAL</sequence>
<dbReference type="SUPFAM" id="SSF54791">
    <property type="entry name" value="Eukaryotic type KH-domain (KH-domain type I)"/>
    <property type="match status" value="1"/>
</dbReference>
<dbReference type="InterPro" id="IPR055256">
    <property type="entry name" value="KH_1_KHDC4/BBP-like"/>
</dbReference>
<dbReference type="Gene3D" id="3.30.1370.10">
    <property type="entry name" value="K Homology domain, type 1"/>
    <property type="match status" value="1"/>
</dbReference>
<evidence type="ECO:0000256" key="1">
    <source>
        <dbReference type="ARBA" id="ARBA00070402"/>
    </source>
</evidence>
<evidence type="ECO:0000256" key="3">
    <source>
        <dbReference type="SAM" id="MobiDB-lite"/>
    </source>
</evidence>
<proteinExistence type="predicted"/>
<name>A0A5N5JB79_9ROSI</name>
<feature type="domain" description="KHDC4/BBP-like KH-domain type I" evidence="4">
    <location>
        <begin position="233"/>
        <end position="307"/>
    </location>
</feature>
<evidence type="ECO:0000256" key="2">
    <source>
        <dbReference type="ARBA" id="ARBA00081001"/>
    </source>
</evidence>
<organism evidence="6 7">
    <name type="scientific">Salix brachista</name>
    <dbReference type="NCBI Taxonomy" id="2182728"/>
    <lineage>
        <taxon>Eukaryota</taxon>
        <taxon>Viridiplantae</taxon>
        <taxon>Streptophyta</taxon>
        <taxon>Embryophyta</taxon>
        <taxon>Tracheophyta</taxon>
        <taxon>Spermatophyta</taxon>
        <taxon>Magnoliopsida</taxon>
        <taxon>eudicotyledons</taxon>
        <taxon>Gunneridae</taxon>
        <taxon>Pentapetalae</taxon>
        <taxon>rosids</taxon>
        <taxon>fabids</taxon>
        <taxon>Malpighiales</taxon>
        <taxon>Salicaceae</taxon>
        <taxon>Saliceae</taxon>
        <taxon>Salix</taxon>
    </lineage>
</organism>
<evidence type="ECO:0000313" key="6">
    <source>
        <dbReference type="EMBL" id="KAB5516468.1"/>
    </source>
</evidence>
<evidence type="ECO:0000259" key="5">
    <source>
        <dbReference type="Pfam" id="PF23469"/>
    </source>
</evidence>
<feature type="compositionally biased region" description="Acidic residues" evidence="3">
    <location>
        <begin position="578"/>
        <end position="592"/>
    </location>
</feature>
<dbReference type="AlphaFoldDB" id="A0A5N5JB79"/>
<accession>A0A5N5JB79</accession>
<evidence type="ECO:0000259" key="4">
    <source>
        <dbReference type="Pfam" id="PF22675"/>
    </source>
</evidence>
<evidence type="ECO:0000313" key="7">
    <source>
        <dbReference type="Proteomes" id="UP000326939"/>
    </source>
</evidence>
<feature type="compositionally biased region" description="Polar residues" evidence="3">
    <location>
        <begin position="12"/>
        <end position="22"/>
    </location>
</feature>
<feature type="compositionally biased region" description="Polar residues" evidence="3">
    <location>
        <begin position="544"/>
        <end position="564"/>
    </location>
</feature>
<dbReference type="GO" id="GO:0005634">
    <property type="term" value="C:nucleus"/>
    <property type="evidence" value="ECO:0007669"/>
    <property type="project" value="InterPro"/>
</dbReference>
<feature type="region of interest" description="Disordered" evidence="3">
    <location>
        <begin position="1"/>
        <end position="39"/>
    </location>
</feature>
<dbReference type="CDD" id="cd22471">
    <property type="entry name" value="KH-I_RIK_like_rpt1"/>
    <property type="match status" value="1"/>
</dbReference>
<dbReference type="PANTHER" id="PTHR15744">
    <property type="entry name" value="BLOM7"/>
    <property type="match status" value="1"/>
</dbReference>
<dbReference type="Proteomes" id="UP000326939">
    <property type="component" value="Chromosome 17"/>
</dbReference>
<feature type="compositionally biased region" description="Pro residues" evidence="3">
    <location>
        <begin position="527"/>
        <end position="543"/>
    </location>
</feature>
<protein>
    <recommendedName>
        <fullName evidence="1">Protein RIK</fullName>
    </recommendedName>
    <alternativeName>
        <fullName evidence="2">Rough sheath 2-interacting KH domain protein</fullName>
    </alternativeName>
</protein>
<comment type="caution">
    <text evidence="6">The sequence shown here is derived from an EMBL/GenBank/DDBJ whole genome shotgun (WGS) entry which is preliminary data.</text>
</comment>
<feature type="domain" description="ATP-dependent RNA helicase PRP5/DDX46/KHDC4 KH" evidence="5">
    <location>
        <begin position="114"/>
        <end position="202"/>
    </location>
</feature>
<gene>
    <name evidence="6" type="ORF">DKX38_027116</name>
</gene>
<keyword evidence="7" id="KW-1185">Reference proteome</keyword>
<dbReference type="PANTHER" id="PTHR15744:SF0">
    <property type="entry name" value="KH HOMOLOGY DOMAIN-CONTAINING PROTEIN 4"/>
    <property type="match status" value="1"/>
</dbReference>
<dbReference type="GO" id="GO:0003723">
    <property type="term" value="F:RNA binding"/>
    <property type="evidence" value="ECO:0007669"/>
    <property type="project" value="InterPro"/>
</dbReference>
<dbReference type="InterPro" id="IPR036612">
    <property type="entry name" value="KH_dom_type_1_sf"/>
</dbReference>
<reference evidence="7" key="1">
    <citation type="journal article" date="2019" name="Gigascience">
        <title>De novo genome assembly of the endangered Acer yangbiense, a plant species with extremely small populations endemic to Yunnan Province, China.</title>
        <authorList>
            <person name="Yang J."/>
            <person name="Wariss H.M."/>
            <person name="Tao L."/>
            <person name="Zhang R."/>
            <person name="Yun Q."/>
            <person name="Hollingsworth P."/>
            <person name="Dao Z."/>
            <person name="Luo G."/>
            <person name="Guo H."/>
            <person name="Ma Y."/>
            <person name="Sun W."/>
        </authorList>
    </citation>
    <scope>NUCLEOTIDE SEQUENCE [LARGE SCALE GENOMIC DNA]</scope>
    <source>
        <strain evidence="7">cv. br00</strain>
    </source>
</reference>
<feature type="region of interest" description="Disordered" evidence="3">
    <location>
        <begin position="465"/>
        <end position="495"/>
    </location>
</feature>
<feature type="region of interest" description="Disordered" evidence="3">
    <location>
        <begin position="513"/>
        <end position="609"/>
    </location>
</feature>
<dbReference type="InterPro" id="IPR056149">
    <property type="entry name" value="PRP5/DDX46/KHDC4_KH"/>
</dbReference>
<dbReference type="InterPro" id="IPR031121">
    <property type="entry name" value="RIK/BLOM7"/>
</dbReference>
<dbReference type="FunFam" id="3.30.1370.10:FF:000037">
    <property type="entry name" value="KH domain protein"/>
    <property type="match status" value="1"/>
</dbReference>
<dbReference type="Pfam" id="PF23469">
    <property type="entry name" value="KH_12"/>
    <property type="match status" value="1"/>
</dbReference>
<dbReference type="EMBL" id="VDCV01000017">
    <property type="protein sequence ID" value="KAB5516468.1"/>
    <property type="molecule type" value="Genomic_DNA"/>
</dbReference>